<name>A0A074JBW7_9RHOB</name>
<keyword evidence="2" id="KW-1185">Reference proteome</keyword>
<organism evidence="1 2">
    <name type="scientific">Thioclava indica</name>
    <dbReference type="NCBI Taxonomy" id="1353528"/>
    <lineage>
        <taxon>Bacteria</taxon>
        <taxon>Pseudomonadati</taxon>
        <taxon>Pseudomonadota</taxon>
        <taxon>Alphaproteobacteria</taxon>
        <taxon>Rhodobacterales</taxon>
        <taxon>Paracoccaceae</taxon>
        <taxon>Thioclava</taxon>
    </lineage>
</organism>
<gene>
    <name evidence="1" type="ORF">DT23_18560</name>
</gene>
<dbReference type="EMBL" id="AUNB01000070">
    <property type="protein sequence ID" value="KEO53325.1"/>
    <property type="molecule type" value="Genomic_DNA"/>
</dbReference>
<comment type="caution">
    <text evidence="1">The sequence shown here is derived from an EMBL/GenBank/DDBJ whole genome shotgun (WGS) entry which is preliminary data.</text>
</comment>
<proteinExistence type="predicted"/>
<dbReference type="STRING" id="1353528.DT23_18560"/>
<protein>
    <submittedName>
        <fullName evidence="1">Uncharacterized protein</fullName>
    </submittedName>
</protein>
<dbReference type="AlphaFoldDB" id="A0A074JBW7"/>
<reference evidence="1 2" key="1">
    <citation type="journal article" date="2015" name="Antonie Van Leeuwenhoek">
        <title>Thioclava indica sp. nov., isolated from surface seawater of the Indian Ocean.</title>
        <authorList>
            <person name="Liu Y."/>
            <person name="Lai Q."/>
            <person name="Du J."/>
            <person name="Xu H."/>
            <person name="Jiang L."/>
            <person name="Shao Z."/>
        </authorList>
    </citation>
    <scope>NUCLEOTIDE SEQUENCE [LARGE SCALE GENOMIC DNA]</scope>
    <source>
        <strain evidence="1 2">DT23-4</strain>
    </source>
</reference>
<accession>A0A074JBW7</accession>
<evidence type="ECO:0000313" key="1">
    <source>
        <dbReference type="EMBL" id="KEO53325.1"/>
    </source>
</evidence>
<evidence type="ECO:0000313" key="2">
    <source>
        <dbReference type="Proteomes" id="UP000027471"/>
    </source>
</evidence>
<sequence length="42" mass="4847">MWLKWGGALATFACSPVFFRNVVNFADSEHRFHAKRTICALF</sequence>
<dbReference type="Proteomes" id="UP000027471">
    <property type="component" value="Unassembled WGS sequence"/>
</dbReference>